<protein>
    <submittedName>
        <fullName evidence="1">Uncharacterized protein</fullName>
    </submittedName>
</protein>
<evidence type="ECO:0000313" key="1">
    <source>
        <dbReference type="EMBL" id="KAI0067304.1"/>
    </source>
</evidence>
<accession>A0ACB8TFV5</accession>
<comment type="caution">
    <text evidence="1">The sequence shown here is derived from an EMBL/GenBank/DDBJ whole genome shotgun (WGS) entry which is preliminary data.</text>
</comment>
<dbReference type="EMBL" id="MU277190">
    <property type="protein sequence ID" value="KAI0067304.1"/>
    <property type="molecule type" value="Genomic_DNA"/>
</dbReference>
<proteinExistence type="predicted"/>
<reference evidence="1" key="2">
    <citation type="journal article" date="2022" name="New Phytol.">
        <title>Evolutionary transition to the ectomycorrhizal habit in the genomes of a hyperdiverse lineage of mushroom-forming fungi.</title>
        <authorList>
            <person name="Looney B."/>
            <person name="Miyauchi S."/>
            <person name="Morin E."/>
            <person name="Drula E."/>
            <person name="Courty P.E."/>
            <person name="Kohler A."/>
            <person name="Kuo A."/>
            <person name="LaButti K."/>
            <person name="Pangilinan J."/>
            <person name="Lipzen A."/>
            <person name="Riley R."/>
            <person name="Andreopoulos W."/>
            <person name="He G."/>
            <person name="Johnson J."/>
            <person name="Nolan M."/>
            <person name="Tritt A."/>
            <person name="Barry K.W."/>
            <person name="Grigoriev I.V."/>
            <person name="Nagy L.G."/>
            <person name="Hibbett D."/>
            <person name="Henrissat B."/>
            <person name="Matheny P.B."/>
            <person name="Labbe J."/>
            <person name="Martin F.M."/>
        </authorList>
    </citation>
    <scope>NUCLEOTIDE SEQUENCE</scope>
    <source>
        <strain evidence="1">HHB10654</strain>
    </source>
</reference>
<keyword evidence="2" id="KW-1185">Reference proteome</keyword>
<dbReference type="Proteomes" id="UP000814140">
    <property type="component" value="Unassembled WGS sequence"/>
</dbReference>
<gene>
    <name evidence="1" type="ORF">BV25DRAFT_1960203</name>
</gene>
<evidence type="ECO:0000313" key="2">
    <source>
        <dbReference type="Proteomes" id="UP000814140"/>
    </source>
</evidence>
<name>A0ACB8TFV5_9AGAM</name>
<sequence>MPPARCEGCIRVPVELTVAMGFDQEGRMKVVDGYKATSGIGMLNGGESKAGGEMENAPARRAVPCRTLPRWEDVDADVGTGEPSVSSAGTVAASADIVTGAAYGERQFPCYPDCGGEWGPMGGAGCCDEGFRRSLAIQLPAILLKDDPDPVRSGDIVRANWSKTMVSTVLILTLLEKLREKDDKNNTDGGVLW</sequence>
<reference evidence="1" key="1">
    <citation type="submission" date="2021-03" db="EMBL/GenBank/DDBJ databases">
        <authorList>
            <consortium name="DOE Joint Genome Institute"/>
            <person name="Ahrendt S."/>
            <person name="Looney B.P."/>
            <person name="Miyauchi S."/>
            <person name="Morin E."/>
            <person name="Drula E."/>
            <person name="Courty P.E."/>
            <person name="Chicoki N."/>
            <person name="Fauchery L."/>
            <person name="Kohler A."/>
            <person name="Kuo A."/>
            <person name="Labutti K."/>
            <person name="Pangilinan J."/>
            <person name="Lipzen A."/>
            <person name="Riley R."/>
            <person name="Andreopoulos W."/>
            <person name="He G."/>
            <person name="Johnson J."/>
            <person name="Barry K.W."/>
            <person name="Grigoriev I.V."/>
            <person name="Nagy L."/>
            <person name="Hibbett D."/>
            <person name="Henrissat B."/>
            <person name="Matheny P.B."/>
            <person name="Labbe J."/>
            <person name="Martin F."/>
        </authorList>
    </citation>
    <scope>NUCLEOTIDE SEQUENCE</scope>
    <source>
        <strain evidence="1">HHB10654</strain>
    </source>
</reference>
<organism evidence="1 2">
    <name type="scientific">Artomyces pyxidatus</name>
    <dbReference type="NCBI Taxonomy" id="48021"/>
    <lineage>
        <taxon>Eukaryota</taxon>
        <taxon>Fungi</taxon>
        <taxon>Dikarya</taxon>
        <taxon>Basidiomycota</taxon>
        <taxon>Agaricomycotina</taxon>
        <taxon>Agaricomycetes</taxon>
        <taxon>Russulales</taxon>
        <taxon>Auriscalpiaceae</taxon>
        <taxon>Artomyces</taxon>
    </lineage>
</organism>